<dbReference type="GeneID" id="36629897"/>
<reference evidence="1 2" key="1">
    <citation type="submission" date="2016-07" db="EMBL/GenBank/DDBJ databases">
        <title>Multiple horizontal gene transfer events from other fungi enriched the ability of initially mycotrophic Trichoderma (Ascomycota) to feed on dead plant biomass.</title>
        <authorList>
            <consortium name="DOE Joint Genome Institute"/>
            <person name="Aerts A."/>
            <person name="Atanasova L."/>
            <person name="Chenthamara K."/>
            <person name="Zhang J."/>
            <person name="Grujic M."/>
            <person name="Henrissat B."/>
            <person name="Kuo A."/>
            <person name="Salamov A."/>
            <person name="Lipzen A."/>
            <person name="Labutti K."/>
            <person name="Barry K."/>
            <person name="Miao Y."/>
            <person name="Rahimi M.J."/>
            <person name="Shen Q."/>
            <person name="Grigoriev I.V."/>
            <person name="Kubicek C.P."/>
            <person name="Druzhinina I.S."/>
        </authorList>
    </citation>
    <scope>NUCLEOTIDE SEQUENCE [LARGE SCALE GENOMIC DNA]</scope>
    <source>
        <strain evidence="1 2">CBS 226.95</strain>
    </source>
</reference>
<dbReference type="RefSeq" id="XP_024776069.1">
    <property type="nucleotide sequence ID" value="XM_024921317.1"/>
</dbReference>
<protein>
    <submittedName>
        <fullName evidence="1">Uncharacterized protein</fullName>
    </submittedName>
</protein>
<name>A0A2T4AHB1_TRIHA</name>
<gene>
    <name evidence="1" type="ORF">M431DRAFT_550462</name>
</gene>
<evidence type="ECO:0000313" key="1">
    <source>
        <dbReference type="EMBL" id="PTB56392.1"/>
    </source>
</evidence>
<proteinExistence type="predicted"/>
<dbReference type="EMBL" id="KZ679678">
    <property type="protein sequence ID" value="PTB56392.1"/>
    <property type="molecule type" value="Genomic_DNA"/>
</dbReference>
<dbReference type="Proteomes" id="UP000241690">
    <property type="component" value="Unassembled WGS sequence"/>
</dbReference>
<evidence type="ECO:0000313" key="2">
    <source>
        <dbReference type="Proteomes" id="UP000241690"/>
    </source>
</evidence>
<keyword evidence="2" id="KW-1185">Reference proteome</keyword>
<sequence length="255" mass="28264">MIFLRNVVASMADSLNQVRFRIGQLEEVNNGMAVVGCASIQQRVQCSSSPARTGAAGLSSKASEEVVSLVHAKQPVLDSRTRSPFDRMSVLVADQSQRQHRFSAALSYAVAVSLQFRRPRPGNNPPIQRPLSRVVAHNRRSPEPCWCSKIRAIYVTAQVPPQWLPDHFRPFKRASYGGGPSSPYKALAQLRASDAMLTGSHMSEPECTDLAISFTLQTSNPRKERHWPAAALLQVYVRVQGTTVFSWSLILSRPR</sequence>
<dbReference type="AlphaFoldDB" id="A0A2T4AHB1"/>
<accession>A0A2T4AHB1</accession>
<organism evidence="1 2">
    <name type="scientific">Trichoderma harzianum CBS 226.95</name>
    <dbReference type="NCBI Taxonomy" id="983964"/>
    <lineage>
        <taxon>Eukaryota</taxon>
        <taxon>Fungi</taxon>
        <taxon>Dikarya</taxon>
        <taxon>Ascomycota</taxon>
        <taxon>Pezizomycotina</taxon>
        <taxon>Sordariomycetes</taxon>
        <taxon>Hypocreomycetidae</taxon>
        <taxon>Hypocreales</taxon>
        <taxon>Hypocreaceae</taxon>
        <taxon>Trichoderma</taxon>
    </lineage>
</organism>